<dbReference type="STRING" id="71139.A0A059B5D1"/>
<dbReference type="OMA" id="EHRFDNI"/>
<dbReference type="InParanoid" id="A0A059B5D1"/>
<name>A0A059B5D1_EUCGR</name>
<reference evidence="1" key="1">
    <citation type="submission" date="2013-07" db="EMBL/GenBank/DDBJ databases">
        <title>The genome of Eucalyptus grandis.</title>
        <authorList>
            <person name="Schmutz J."/>
            <person name="Hayes R."/>
            <person name="Myburg A."/>
            <person name="Tuskan G."/>
            <person name="Grattapaglia D."/>
            <person name="Rokhsar D.S."/>
        </authorList>
    </citation>
    <scope>NUCLEOTIDE SEQUENCE</scope>
    <source>
        <tissue evidence="1">Leaf extractions</tissue>
    </source>
</reference>
<gene>
    <name evidence="1" type="ORF">EUGRSUZ_H04075</name>
</gene>
<dbReference type="PANTHER" id="PTHR31676">
    <property type="entry name" value="T31J12.3 PROTEIN-RELATED"/>
    <property type="match status" value="1"/>
</dbReference>
<dbReference type="InterPro" id="IPR007493">
    <property type="entry name" value="DUF538"/>
</dbReference>
<accession>A0A059B5D1</accession>
<dbReference type="Pfam" id="PF04398">
    <property type="entry name" value="DUF538"/>
    <property type="match status" value="1"/>
</dbReference>
<dbReference type="SUPFAM" id="SSF141562">
    <property type="entry name" value="At5g01610-like"/>
    <property type="match status" value="1"/>
</dbReference>
<evidence type="ECO:0000313" key="1">
    <source>
        <dbReference type="EMBL" id="KCW61328.1"/>
    </source>
</evidence>
<sequence length="146" mass="16093">MALVTDEMKTKAEVYHGDEICREKLNLLLAEIGLPNGLVTASQEIEEYGYDKGAGLVWLKHRKKAEQKVADNVVVSYDTVVSAHVEPNRIRKLRGVKAKEFLNVWVKLSEIHIDGGGGSPAPTAELMITFKTPVGLSRSFPVSAFE</sequence>
<dbReference type="InterPro" id="IPR036758">
    <property type="entry name" value="At5g01610-like"/>
</dbReference>
<dbReference type="EMBL" id="KK198760">
    <property type="protein sequence ID" value="KCW61328.1"/>
    <property type="molecule type" value="Genomic_DNA"/>
</dbReference>
<proteinExistence type="predicted"/>
<dbReference type="PANTHER" id="PTHR31676:SF10">
    <property type="entry name" value="EXPRESSED PROTEIN"/>
    <property type="match status" value="1"/>
</dbReference>
<dbReference type="Gene3D" id="2.30.240.10">
    <property type="entry name" value="At5g01610-like"/>
    <property type="match status" value="1"/>
</dbReference>
<organism evidence="1">
    <name type="scientific">Eucalyptus grandis</name>
    <name type="common">Flooded gum</name>
    <dbReference type="NCBI Taxonomy" id="71139"/>
    <lineage>
        <taxon>Eukaryota</taxon>
        <taxon>Viridiplantae</taxon>
        <taxon>Streptophyta</taxon>
        <taxon>Embryophyta</taxon>
        <taxon>Tracheophyta</taxon>
        <taxon>Spermatophyta</taxon>
        <taxon>Magnoliopsida</taxon>
        <taxon>eudicotyledons</taxon>
        <taxon>Gunneridae</taxon>
        <taxon>Pentapetalae</taxon>
        <taxon>rosids</taxon>
        <taxon>malvids</taxon>
        <taxon>Myrtales</taxon>
        <taxon>Myrtaceae</taxon>
        <taxon>Myrtoideae</taxon>
        <taxon>Eucalypteae</taxon>
        <taxon>Eucalyptus</taxon>
    </lineage>
</organism>
<evidence type="ECO:0008006" key="2">
    <source>
        <dbReference type="Google" id="ProtNLM"/>
    </source>
</evidence>
<dbReference type="KEGG" id="egr:104415254"/>
<dbReference type="eggNOG" id="ENOG502S3BQ">
    <property type="taxonomic scope" value="Eukaryota"/>
</dbReference>
<dbReference type="AlphaFoldDB" id="A0A059B5D1"/>
<protein>
    <recommendedName>
        <fullName evidence="2">DUF538 family protein</fullName>
    </recommendedName>
</protein>
<dbReference type="OrthoDB" id="990242at2759"/>
<dbReference type="Gramene" id="KCW61328">
    <property type="protein sequence ID" value="KCW61328"/>
    <property type="gene ID" value="EUGRSUZ_H04075"/>
</dbReference>